<dbReference type="Pfam" id="PF00501">
    <property type="entry name" value="AMP-binding"/>
    <property type="match status" value="1"/>
</dbReference>
<dbReference type="GO" id="GO:0004467">
    <property type="term" value="F:long-chain fatty acid-CoA ligase activity"/>
    <property type="evidence" value="ECO:0007669"/>
    <property type="project" value="UniProtKB-EC"/>
</dbReference>
<dbReference type="FunFam" id="3.30.300.30:FF:000002">
    <property type="entry name" value="Long-chain fatty acid transport protein 1"/>
    <property type="match status" value="1"/>
</dbReference>
<dbReference type="GO" id="GO:0005789">
    <property type="term" value="C:endoplasmic reticulum membrane"/>
    <property type="evidence" value="ECO:0007669"/>
    <property type="project" value="TreeGrafter"/>
</dbReference>
<feature type="domain" description="AMP-binding enzyme C-terminal" evidence="23">
    <location>
        <begin position="498"/>
        <end position="573"/>
    </location>
</feature>
<evidence type="ECO:0000256" key="1">
    <source>
        <dbReference type="ARBA" id="ARBA00004651"/>
    </source>
</evidence>
<dbReference type="InterPro" id="IPR045851">
    <property type="entry name" value="AMP-bd_C_sf"/>
</dbReference>
<dbReference type="Proteomes" id="UP000192223">
    <property type="component" value="Unplaced"/>
</dbReference>
<dbReference type="EC" id="6.2.1.3" evidence="14"/>
<keyword evidence="5" id="KW-0436">Ligase</keyword>
<dbReference type="PANTHER" id="PTHR43107:SF15">
    <property type="entry name" value="FATTY ACID TRANSPORT PROTEIN 3, ISOFORM A"/>
    <property type="match status" value="1"/>
</dbReference>
<evidence type="ECO:0000256" key="8">
    <source>
        <dbReference type="ARBA" id="ARBA00022832"/>
    </source>
</evidence>
<keyword evidence="7" id="KW-0547">Nucleotide-binding</keyword>
<comment type="catalytic activity">
    <reaction evidence="15">
        <text>a very long-chain fatty acid + ATP + CoA = a very long-chain fatty acyl-CoA + AMP + diphosphate</text>
        <dbReference type="Rhea" id="RHEA:54536"/>
        <dbReference type="ChEBI" id="CHEBI:30616"/>
        <dbReference type="ChEBI" id="CHEBI:33019"/>
        <dbReference type="ChEBI" id="CHEBI:57287"/>
        <dbReference type="ChEBI" id="CHEBI:58950"/>
        <dbReference type="ChEBI" id="CHEBI:138261"/>
        <dbReference type="ChEBI" id="CHEBI:456215"/>
    </reaction>
    <physiologicalReaction direction="left-to-right" evidence="15">
        <dbReference type="Rhea" id="RHEA:54537"/>
    </physiologicalReaction>
</comment>
<evidence type="ECO:0000256" key="7">
    <source>
        <dbReference type="ARBA" id="ARBA00022741"/>
    </source>
</evidence>
<comment type="function">
    <text evidence="19">Acyl-CoA synthetase required for both the import of long chain fatty acids (LCFAs) (C14-C18) and the activation very long chain fatty acids (VLCFAs) (C20-C26) by esterification of the fatty acids into metabolically active CoA-thioesters for subsequent degradation or incorporation into phospholipids. The transport and fatty acyl-CoA synthetase activities are genetically separable and are thus independent activities. Esterifies VLCFAs in the peroxisome matrix. The VLCFAs are actively transported into peroxisomes by a PXA1-PXA2 heterodimeric transporter in the peroxisomal membrane.</text>
</comment>
<keyword evidence="8" id="KW-0443">Lipid metabolism</keyword>
<dbReference type="Gene3D" id="3.40.50.12780">
    <property type="entry name" value="N-terminal domain of ligase-like"/>
    <property type="match status" value="1"/>
</dbReference>
<evidence type="ECO:0000256" key="20">
    <source>
        <dbReference type="ARBA" id="ARBA00068795"/>
    </source>
</evidence>
<proteinExistence type="inferred from homology"/>
<evidence type="ECO:0000256" key="14">
    <source>
        <dbReference type="ARBA" id="ARBA00026121"/>
    </source>
</evidence>
<evidence type="ECO:0000256" key="2">
    <source>
        <dbReference type="ARBA" id="ARBA00006432"/>
    </source>
</evidence>
<evidence type="ECO:0000259" key="22">
    <source>
        <dbReference type="Pfam" id="PF00501"/>
    </source>
</evidence>
<feature type="domain" description="AMP-dependent synthetase/ligase" evidence="22">
    <location>
        <begin position="62"/>
        <end position="382"/>
    </location>
</feature>
<evidence type="ECO:0000256" key="4">
    <source>
        <dbReference type="ARBA" id="ARBA00022475"/>
    </source>
</evidence>
<dbReference type="GeneID" id="108738278"/>
<dbReference type="FunFam" id="3.40.50.12780:FF:000019">
    <property type="entry name" value="Long-chain fatty acid transporter"/>
    <property type="match status" value="1"/>
</dbReference>
<evidence type="ECO:0000256" key="15">
    <source>
        <dbReference type="ARBA" id="ARBA00036527"/>
    </source>
</evidence>
<dbReference type="GO" id="GO:0005778">
    <property type="term" value="C:peroxisomal membrane"/>
    <property type="evidence" value="ECO:0007669"/>
    <property type="project" value="UniProtKB-SubCell"/>
</dbReference>
<keyword evidence="12" id="KW-0472">Membrane</keyword>
<keyword evidence="9" id="KW-0067">ATP-binding</keyword>
<dbReference type="InterPro" id="IPR020845">
    <property type="entry name" value="AMP-binding_CS"/>
</dbReference>
<evidence type="ECO:0000256" key="21">
    <source>
        <dbReference type="ARBA" id="ARBA00078285"/>
    </source>
</evidence>
<dbReference type="CTD" id="37887"/>
<dbReference type="KEGG" id="apln:108738278"/>
<evidence type="ECO:0000256" key="11">
    <source>
        <dbReference type="ARBA" id="ARBA00023055"/>
    </source>
</evidence>
<evidence type="ECO:0000256" key="13">
    <source>
        <dbReference type="ARBA" id="ARBA00023140"/>
    </source>
</evidence>
<keyword evidence="24" id="KW-1185">Reference proteome</keyword>
<dbReference type="AlphaFoldDB" id="A0A7F5R847"/>
<dbReference type="GO" id="GO:0005886">
    <property type="term" value="C:plasma membrane"/>
    <property type="evidence" value="ECO:0007669"/>
    <property type="project" value="UniProtKB-SubCell"/>
</dbReference>
<dbReference type="InParanoid" id="A0A7F5R847"/>
<dbReference type="NCBIfam" id="NF006134">
    <property type="entry name" value="PRK08279.1"/>
    <property type="match status" value="1"/>
</dbReference>
<organism evidence="24 25">
    <name type="scientific">Agrilus planipennis</name>
    <name type="common">Emerald ash borer</name>
    <name type="synonym">Agrilus marcopoli</name>
    <dbReference type="NCBI Taxonomy" id="224129"/>
    <lineage>
        <taxon>Eukaryota</taxon>
        <taxon>Metazoa</taxon>
        <taxon>Ecdysozoa</taxon>
        <taxon>Arthropoda</taxon>
        <taxon>Hexapoda</taxon>
        <taxon>Insecta</taxon>
        <taxon>Pterygota</taxon>
        <taxon>Neoptera</taxon>
        <taxon>Endopterygota</taxon>
        <taxon>Coleoptera</taxon>
        <taxon>Polyphaga</taxon>
        <taxon>Elateriformia</taxon>
        <taxon>Buprestoidea</taxon>
        <taxon>Buprestidae</taxon>
        <taxon>Agrilinae</taxon>
        <taxon>Agrilus</taxon>
    </lineage>
</organism>
<evidence type="ECO:0000256" key="17">
    <source>
        <dbReference type="ARBA" id="ARBA00046271"/>
    </source>
</evidence>
<dbReference type="FunCoup" id="A0A7F5R847">
    <property type="interactions" value="80"/>
</dbReference>
<dbReference type="Gene3D" id="3.30.300.30">
    <property type="match status" value="1"/>
</dbReference>
<keyword evidence="10" id="KW-1133">Transmembrane helix</keyword>
<comment type="similarity">
    <text evidence="2">Belongs to the ATP-dependent AMP-binding enzyme family.</text>
</comment>
<evidence type="ECO:0000256" key="3">
    <source>
        <dbReference type="ARBA" id="ARBA00022448"/>
    </source>
</evidence>
<dbReference type="GO" id="GO:0044539">
    <property type="term" value="P:long-chain fatty acid import into cell"/>
    <property type="evidence" value="ECO:0007669"/>
    <property type="project" value="TreeGrafter"/>
</dbReference>
<evidence type="ECO:0000256" key="18">
    <source>
        <dbReference type="ARBA" id="ARBA00048666"/>
    </source>
</evidence>
<dbReference type="GO" id="GO:0005524">
    <property type="term" value="F:ATP binding"/>
    <property type="evidence" value="ECO:0007669"/>
    <property type="project" value="UniProtKB-KW"/>
</dbReference>
<dbReference type="PANTHER" id="PTHR43107">
    <property type="entry name" value="LONG-CHAIN FATTY ACID TRANSPORT PROTEIN"/>
    <property type="match status" value="1"/>
</dbReference>
<evidence type="ECO:0000313" key="25">
    <source>
        <dbReference type="RefSeq" id="XP_025832140.1"/>
    </source>
</evidence>
<evidence type="ECO:0000256" key="9">
    <source>
        <dbReference type="ARBA" id="ARBA00022840"/>
    </source>
</evidence>
<keyword evidence="4" id="KW-1003">Cell membrane</keyword>
<keyword evidence="11" id="KW-0445">Lipid transport</keyword>
<evidence type="ECO:0000256" key="5">
    <source>
        <dbReference type="ARBA" id="ARBA00022598"/>
    </source>
</evidence>
<keyword evidence="13" id="KW-0576">Peroxisome</keyword>
<dbReference type="InterPro" id="IPR042099">
    <property type="entry name" value="ANL_N_sf"/>
</dbReference>
<evidence type="ECO:0000256" key="6">
    <source>
        <dbReference type="ARBA" id="ARBA00022692"/>
    </source>
</evidence>
<dbReference type="InterPro" id="IPR000873">
    <property type="entry name" value="AMP-dep_synth/lig_dom"/>
</dbReference>
<keyword evidence="6" id="KW-0812">Transmembrane</keyword>
<keyword evidence="8" id="KW-0276">Fatty acid metabolism</keyword>
<comment type="catalytic activity">
    <reaction evidence="18">
        <text>tetracosanoate + ATP + CoA = tetracosanoyl-CoA + AMP + diphosphate</text>
        <dbReference type="Rhea" id="RHEA:33639"/>
        <dbReference type="ChEBI" id="CHEBI:30616"/>
        <dbReference type="ChEBI" id="CHEBI:31014"/>
        <dbReference type="ChEBI" id="CHEBI:33019"/>
        <dbReference type="ChEBI" id="CHEBI:57287"/>
        <dbReference type="ChEBI" id="CHEBI:65052"/>
        <dbReference type="ChEBI" id="CHEBI:456215"/>
    </reaction>
    <physiologicalReaction direction="left-to-right" evidence="18">
        <dbReference type="Rhea" id="RHEA:33640"/>
    </physiologicalReaction>
</comment>
<keyword evidence="3" id="KW-0813">Transport</keyword>
<evidence type="ECO:0000256" key="16">
    <source>
        <dbReference type="ARBA" id="ARBA00041297"/>
    </source>
</evidence>
<evidence type="ECO:0000313" key="24">
    <source>
        <dbReference type="Proteomes" id="UP000192223"/>
    </source>
</evidence>
<dbReference type="SUPFAM" id="SSF56801">
    <property type="entry name" value="Acetyl-CoA synthetase-like"/>
    <property type="match status" value="1"/>
</dbReference>
<dbReference type="InterPro" id="IPR025110">
    <property type="entry name" value="AMP-bd_C"/>
</dbReference>
<evidence type="ECO:0000256" key="19">
    <source>
        <dbReference type="ARBA" id="ARBA00060276"/>
    </source>
</evidence>
<dbReference type="OrthoDB" id="288590at2759"/>
<comment type="subcellular location">
    <subcellularLocation>
        <location evidence="1">Cell membrane</location>
        <topology evidence="1">Multi-pass membrane protein</topology>
    </subcellularLocation>
    <subcellularLocation>
        <location evidence="17">Peroxisome membrane</location>
    </subcellularLocation>
</comment>
<dbReference type="PROSITE" id="PS00455">
    <property type="entry name" value="AMP_BINDING"/>
    <property type="match status" value="1"/>
</dbReference>
<evidence type="ECO:0000256" key="10">
    <source>
        <dbReference type="ARBA" id="ARBA00022989"/>
    </source>
</evidence>
<name>A0A7F5R847_AGRPL</name>
<protein>
    <recommendedName>
        <fullName evidence="20">Very long-chain fatty acid transport protein</fullName>
        <ecNumber evidence="14">6.2.1.3</ecNumber>
    </recommendedName>
    <alternativeName>
        <fullName evidence="16">Long-chain-fatty-acid--CoA ligase</fullName>
    </alternativeName>
    <alternativeName>
        <fullName evidence="21">Very-long-chain acyl-CoA synthetase</fullName>
    </alternativeName>
</protein>
<gene>
    <name evidence="25" type="primary">LOC108738278</name>
</gene>
<dbReference type="Pfam" id="PF13193">
    <property type="entry name" value="AMP-binding_C"/>
    <property type="match status" value="1"/>
</dbReference>
<evidence type="ECO:0000259" key="23">
    <source>
        <dbReference type="Pfam" id="PF13193"/>
    </source>
</evidence>
<evidence type="ECO:0000256" key="12">
    <source>
        <dbReference type="ARBA" id="ARBA00023136"/>
    </source>
</evidence>
<dbReference type="GO" id="GO:0005324">
    <property type="term" value="F:long-chain fatty acid transmembrane transporter activity"/>
    <property type="evidence" value="ECO:0007669"/>
    <property type="project" value="TreeGrafter"/>
</dbReference>
<sequence length="621" mass="70727">MWVVLLIIASIIIYLIKSGWLDILKKTYKRDLRAVHRFTRLNWTLRCWQQRQLTVVKRFLEVTKKHPEKVAFRFEDDVWTFRQVDEYSNKVANYFKQEGFVRGETVALYLESRPEYVCLWLGLSKIGVVTALINTNLVSDPFVHSVQVAESKAIIYGSGYSETITNVSKKLSGLKLYQFHEDLKKPLLNGSVDLRAKLEESSPNYVKDIAEGKTRDKVLYIYTSGTTGLPKAAVITNVRYFMLTMGVYSMSSMTEDDVVYDPLPLYHSAGGILGVGQCLLNGLTVAIRKKFSASNFWKDCIKYRCTAAQYIGETCRYILASTKDDKEHDGHSVKIIYGNGLRPQIWTKFVTTFNIEEVYEFYGATEGNTNLINIDSTPGAIGFVPRYAHLLYPVALVKCDSLTGEPIRNENGCCIHCKPNEAGVLFGKINHKKAFFSFSGYADPKATQKKIVQNVFKKGDFYFNSGDILEYDDYGYYYFKDRTGDTFRWKGENVSTSEIEAVISNTVELKDAVVFGVEVPHTEGKAGMVAIVDLTETLNINELSEGLRAHLPGYAIPLFVRVMHSVPMTGTYKLKKKELRDDGYDLNKVTDKIYFYNSKEKQYVRFTPELYEKLKEGKLSL</sequence>
<accession>A0A7F5R847</accession>
<dbReference type="RefSeq" id="XP_025832140.1">
    <property type="nucleotide sequence ID" value="XM_025976355.1"/>
</dbReference>
<reference evidence="25" key="1">
    <citation type="submission" date="2025-08" db="UniProtKB">
        <authorList>
            <consortium name="RefSeq"/>
        </authorList>
    </citation>
    <scope>IDENTIFICATION</scope>
    <source>
        <tissue evidence="25">Entire body</tissue>
    </source>
</reference>